<accession>A0A8C3JB45</accession>
<sequence>AVSLTHEAILVYRCCSTRLWGDSDALHGVPVLNNVLPGSWGWQEPGIRQRPHSQDGIGGTSVPLAEETTAEHSWYPQPRHTGTFCSEVPGGSPAQLLLLHQGIQGGFGINHN</sequence>
<proteinExistence type="predicted"/>
<dbReference type="AlphaFoldDB" id="A0A8C3JB45"/>
<evidence type="ECO:0000313" key="1">
    <source>
        <dbReference type="Ensembl" id="ENSCPGP00000005089.1"/>
    </source>
</evidence>
<evidence type="ECO:0000313" key="2">
    <source>
        <dbReference type="Proteomes" id="UP000694419"/>
    </source>
</evidence>
<reference evidence="1" key="2">
    <citation type="submission" date="2025-09" db="UniProtKB">
        <authorList>
            <consortium name="Ensembl"/>
        </authorList>
    </citation>
    <scope>IDENTIFICATION</scope>
</reference>
<dbReference type="Proteomes" id="UP000694419">
    <property type="component" value="Unplaced"/>
</dbReference>
<reference evidence="1" key="1">
    <citation type="submission" date="2025-08" db="UniProtKB">
        <authorList>
            <consortium name="Ensembl"/>
        </authorList>
    </citation>
    <scope>IDENTIFICATION</scope>
</reference>
<keyword evidence="2" id="KW-1185">Reference proteome</keyword>
<dbReference type="Ensembl" id="ENSCPGT00000005601.1">
    <property type="protein sequence ID" value="ENSCPGP00000005089.1"/>
    <property type="gene ID" value="ENSCPGG00000003663.1"/>
</dbReference>
<organism evidence="1 2">
    <name type="scientific">Calidris pygmaea</name>
    <name type="common">Spoon-billed sandpiper</name>
    <dbReference type="NCBI Taxonomy" id="425635"/>
    <lineage>
        <taxon>Eukaryota</taxon>
        <taxon>Metazoa</taxon>
        <taxon>Chordata</taxon>
        <taxon>Craniata</taxon>
        <taxon>Vertebrata</taxon>
        <taxon>Euteleostomi</taxon>
        <taxon>Archelosauria</taxon>
        <taxon>Archosauria</taxon>
        <taxon>Dinosauria</taxon>
        <taxon>Saurischia</taxon>
        <taxon>Theropoda</taxon>
        <taxon>Coelurosauria</taxon>
        <taxon>Aves</taxon>
        <taxon>Neognathae</taxon>
        <taxon>Neoaves</taxon>
        <taxon>Charadriiformes</taxon>
        <taxon>Scolopacidae</taxon>
        <taxon>Calidris</taxon>
    </lineage>
</organism>
<protein>
    <submittedName>
        <fullName evidence="1">Uncharacterized protein</fullName>
    </submittedName>
</protein>
<name>A0A8C3JB45_9CHAR</name>